<dbReference type="InParanoid" id="B8ML46"/>
<dbReference type="EMBL" id="EQ962657">
    <property type="protein sequence ID" value="EED15462.1"/>
    <property type="molecule type" value="Genomic_DNA"/>
</dbReference>
<dbReference type="HOGENOM" id="CLU_1817099_0_0_1"/>
<evidence type="ECO:0000313" key="4">
    <source>
        <dbReference type="Proteomes" id="UP000001745"/>
    </source>
</evidence>
<dbReference type="PhylomeDB" id="B8ML46"/>
<name>B8ML46_TALSN</name>
<keyword evidence="4" id="KW-1185">Reference proteome</keyword>
<feature type="chain" id="PRO_5002877666" evidence="2">
    <location>
        <begin position="23"/>
        <end position="142"/>
    </location>
</feature>
<gene>
    <name evidence="3" type="ORF">TSTA_049020</name>
</gene>
<organism evidence="3 4">
    <name type="scientific">Talaromyces stipitatus (strain ATCC 10500 / CBS 375.48 / QM 6759 / NRRL 1006)</name>
    <name type="common">Penicillium stipitatum</name>
    <dbReference type="NCBI Taxonomy" id="441959"/>
    <lineage>
        <taxon>Eukaryota</taxon>
        <taxon>Fungi</taxon>
        <taxon>Dikarya</taxon>
        <taxon>Ascomycota</taxon>
        <taxon>Pezizomycotina</taxon>
        <taxon>Eurotiomycetes</taxon>
        <taxon>Eurotiomycetidae</taxon>
        <taxon>Eurotiales</taxon>
        <taxon>Trichocomaceae</taxon>
        <taxon>Talaromyces</taxon>
        <taxon>Talaromyces sect. Talaromyces</taxon>
    </lineage>
</organism>
<dbReference type="AlphaFoldDB" id="B8ML46"/>
<feature type="signal peptide" evidence="2">
    <location>
        <begin position="1"/>
        <end position="22"/>
    </location>
</feature>
<keyword evidence="2" id="KW-0732">Signal</keyword>
<feature type="compositionally biased region" description="Polar residues" evidence="1">
    <location>
        <begin position="73"/>
        <end position="87"/>
    </location>
</feature>
<accession>B8ML46</accession>
<dbReference type="GeneID" id="8100618"/>
<protein>
    <submittedName>
        <fullName evidence="3">Uncharacterized protein</fullName>
    </submittedName>
</protein>
<evidence type="ECO:0000256" key="1">
    <source>
        <dbReference type="SAM" id="MobiDB-lite"/>
    </source>
</evidence>
<dbReference type="Proteomes" id="UP000001745">
    <property type="component" value="Unassembled WGS sequence"/>
</dbReference>
<reference evidence="4" key="1">
    <citation type="journal article" date="2015" name="Genome Announc.">
        <title>Genome sequence of the AIDS-associated pathogen Penicillium marneffei (ATCC18224) and its near taxonomic relative Talaromyces stipitatus (ATCC10500).</title>
        <authorList>
            <person name="Nierman W.C."/>
            <person name="Fedorova-Abrams N.D."/>
            <person name="Andrianopoulos A."/>
        </authorList>
    </citation>
    <scope>NUCLEOTIDE SEQUENCE [LARGE SCALE GENOMIC DNA]</scope>
    <source>
        <strain evidence="4">ATCC 10500 / CBS 375.48 / QM 6759 / NRRL 1006</strain>
    </source>
</reference>
<dbReference type="VEuPathDB" id="FungiDB:TSTA_049020"/>
<evidence type="ECO:0000313" key="3">
    <source>
        <dbReference type="EMBL" id="EED15462.1"/>
    </source>
</evidence>
<proteinExistence type="predicted"/>
<evidence type="ECO:0000256" key="2">
    <source>
        <dbReference type="SAM" id="SignalP"/>
    </source>
</evidence>
<feature type="region of interest" description="Disordered" evidence="1">
    <location>
        <begin position="73"/>
        <end position="142"/>
    </location>
</feature>
<dbReference type="RefSeq" id="XP_002485415.1">
    <property type="nucleotide sequence ID" value="XM_002485370.1"/>
</dbReference>
<sequence length="142" mass="16323">MDSAFFTSRIVLLLSPLATTSLRDFLEKLKELHEARRTRKLQNIELEFRELIHQFCEEVPAVAEAIAAMIQEDMTNNESPTQQFVSDSSHRLPKRKQEQDPPHSLSHSIEPASKKPRRITQSRGFLDNPTPSIEGEMIHLSF</sequence>